<accession>A0A5J4RYU1</accession>
<name>A0A5J4RYU1_9ZZZZ</name>
<organism evidence="1">
    <name type="scientific">termite gut metagenome</name>
    <dbReference type="NCBI Taxonomy" id="433724"/>
    <lineage>
        <taxon>unclassified sequences</taxon>
        <taxon>metagenomes</taxon>
        <taxon>organismal metagenomes</taxon>
    </lineage>
</organism>
<reference evidence="1" key="1">
    <citation type="submission" date="2019-03" db="EMBL/GenBank/DDBJ databases">
        <title>Single cell metagenomics reveals metabolic interactions within the superorganism composed of flagellate Streblomastix strix and complex community of Bacteroidetes bacteria on its surface.</title>
        <authorList>
            <person name="Treitli S.C."/>
            <person name="Kolisko M."/>
            <person name="Husnik F."/>
            <person name="Keeling P."/>
            <person name="Hampl V."/>
        </authorList>
    </citation>
    <scope>NUCLEOTIDE SEQUENCE</scope>
    <source>
        <strain evidence="1">STM</strain>
    </source>
</reference>
<evidence type="ECO:0000313" key="1">
    <source>
        <dbReference type="EMBL" id="KAA6338758.1"/>
    </source>
</evidence>
<sequence>MDTKNSIGNKINQVIIGGETTKNGKSRKVEHIKMIVIKDLKSATITPLVRENTSQESSIDSDHSTSYVQLKNIVKEHRPKVIPKKKQE</sequence>
<dbReference type="EMBL" id="SNRY01000590">
    <property type="protein sequence ID" value="KAA6338758.1"/>
    <property type="molecule type" value="Genomic_DNA"/>
</dbReference>
<dbReference type="AlphaFoldDB" id="A0A5J4RYU1"/>
<evidence type="ECO:0008006" key="2">
    <source>
        <dbReference type="Google" id="ProtNLM"/>
    </source>
</evidence>
<protein>
    <recommendedName>
        <fullName evidence="2">ISXO2-like transposase domain-containing protein</fullName>
    </recommendedName>
</protein>
<comment type="caution">
    <text evidence="1">The sequence shown here is derived from an EMBL/GenBank/DDBJ whole genome shotgun (WGS) entry which is preliminary data.</text>
</comment>
<gene>
    <name evidence="1" type="ORF">EZS27_013257</name>
</gene>
<proteinExistence type="predicted"/>